<evidence type="ECO:0000313" key="1">
    <source>
        <dbReference type="EMBL" id="AOH83780.1"/>
    </source>
</evidence>
<name>A0A1B3Z8M6_9SPHN</name>
<protein>
    <recommendedName>
        <fullName evidence="3">Glycosyl transferase</fullName>
    </recommendedName>
</protein>
<gene>
    <name evidence="1" type="ORF">AWL63_07160</name>
</gene>
<dbReference type="RefSeq" id="WP_069204348.1">
    <property type="nucleotide sequence ID" value="NZ_CP014168.1"/>
</dbReference>
<dbReference type="InterPro" id="IPR045499">
    <property type="entry name" value="DUF6492"/>
</dbReference>
<accession>A0A1B3Z8M6</accession>
<evidence type="ECO:0008006" key="3">
    <source>
        <dbReference type="Google" id="ProtNLM"/>
    </source>
</evidence>
<organism evidence="1 2">
    <name type="scientific">Sphingomonas panacis</name>
    <dbReference type="NCBI Taxonomy" id="1560345"/>
    <lineage>
        <taxon>Bacteria</taxon>
        <taxon>Pseudomonadati</taxon>
        <taxon>Pseudomonadota</taxon>
        <taxon>Alphaproteobacteria</taxon>
        <taxon>Sphingomonadales</taxon>
        <taxon>Sphingomonadaceae</taxon>
        <taxon>Sphingomonas</taxon>
    </lineage>
</organism>
<evidence type="ECO:0000313" key="2">
    <source>
        <dbReference type="Proteomes" id="UP000094256"/>
    </source>
</evidence>
<dbReference type="Pfam" id="PF20102">
    <property type="entry name" value="DUF6492"/>
    <property type="match status" value="1"/>
</dbReference>
<sequence>MKAAIITPTYRNDLEIVRGLCASVDAFVGADIHHYLVVPRGQYRLFADLNGPRRTVTVIEDVLPRGFFKLPLPARLPFTGRALREGWVVPGRWRVSGWIIQQIVKLSADRICDAELLLFIDSDVRLLRPMDAALFRQGDAVRFVHKPGLGADQPAQGAWSRTVGRLLGIEPQAYYGADYVGNIISWRRDTLLRLQARIARTTGLPWQVAVGREPLFSEYMAYGVFIDHVERGDGHARTPESLTLNSWNYALSLPGEEERFLADWQPHHIGVLLQSTERLAPDTRERIIAALAAR</sequence>
<keyword evidence="2" id="KW-1185">Reference proteome</keyword>
<proteinExistence type="predicted"/>
<reference evidence="1 2" key="1">
    <citation type="submission" date="2016-01" db="EMBL/GenBank/DDBJ databases">
        <title>Complete genome and mega plasmid sequence of Sphingomonas panacis DCY99 elicits systemic resistance in rice to Xanthomonas oryzae.</title>
        <authorList>
            <person name="Kim Y.J."/>
            <person name="Yang D.C."/>
            <person name="Sing P."/>
        </authorList>
    </citation>
    <scope>NUCLEOTIDE SEQUENCE [LARGE SCALE GENOMIC DNA]</scope>
    <source>
        <strain evidence="1 2">DCY99</strain>
    </source>
</reference>
<dbReference type="AlphaFoldDB" id="A0A1B3Z8M6"/>
<dbReference type="Proteomes" id="UP000094256">
    <property type="component" value="Chromosome"/>
</dbReference>
<dbReference type="KEGG" id="span:AWL63_07160"/>
<dbReference type="EMBL" id="CP014168">
    <property type="protein sequence ID" value="AOH83780.1"/>
    <property type="molecule type" value="Genomic_DNA"/>
</dbReference>
<dbReference type="OrthoDB" id="571298at2"/>
<dbReference type="STRING" id="1560345.AWL63_07160"/>